<comment type="similarity">
    <text evidence="2">Belongs to the glycosyl hydrolase 51 family.</text>
</comment>
<proteinExistence type="inferred from homology"/>
<dbReference type="Pfam" id="PF22848">
    <property type="entry name" value="ASD1_dom"/>
    <property type="match status" value="1"/>
</dbReference>
<keyword evidence="5" id="KW-0378">Hydrolase</keyword>
<reference evidence="9 10" key="1">
    <citation type="submission" date="2022-03" db="EMBL/GenBank/DDBJ databases">
        <title>Pseudonocardia alaer sp. nov., a novel actinomycete isolated from reed forest soil.</title>
        <authorList>
            <person name="Wang L."/>
        </authorList>
    </citation>
    <scope>NUCLEOTIDE SEQUENCE [LARGE SCALE GENOMIC DNA]</scope>
    <source>
        <strain evidence="9 10">Y-16303</strain>
    </source>
</reference>
<evidence type="ECO:0000259" key="8">
    <source>
        <dbReference type="SMART" id="SM00813"/>
    </source>
</evidence>
<keyword evidence="10" id="KW-1185">Reference proteome</keyword>
<dbReference type="EMBL" id="JAKXMK010000003">
    <property type="protein sequence ID" value="MCH6164658.1"/>
    <property type="molecule type" value="Genomic_DNA"/>
</dbReference>
<keyword evidence="7" id="KW-0326">Glycosidase</keyword>
<dbReference type="SUPFAM" id="SSF51011">
    <property type="entry name" value="Glycosyl hydrolase domain"/>
    <property type="match status" value="1"/>
</dbReference>
<dbReference type="Proteomes" id="UP001299970">
    <property type="component" value="Unassembled WGS sequence"/>
</dbReference>
<keyword evidence="6" id="KW-0119">Carbohydrate metabolism</keyword>
<dbReference type="InterPro" id="IPR013780">
    <property type="entry name" value="Glyco_hydro_b"/>
</dbReference>
<evidence type="ECO:0000256" key="1">
    <source>
        <dbReference type="ARBA" id="ARBA00001462"/>
    </source>
</evidence>
<feature type="domain" description="Alpha-L-arabinofuranosidase C-terminal" evidence="8">
    <location>
        <begin position="295"/>
        <end position="507"/>
    </location>
</feature>
<organism evidence="9 10">
    <name type="scientific">Pseudonocardia alaniniphila</name>
    <dbReference type="NCBI Taxonomy" id="75291"/>
    <lineage>
        <taxon>Bacteria</taxon>
        <taxon>Bacillati</taxon>
        <taxon>Actinomycetota</taxon>
        <taxon>Actinomycetes</taxon>
        <taxon>Pseudonocardiales</taxon>
        <taxon>Pseudonocardiaceae</taxon>
        <taxon>Pseudonocardia</taxon>
    </lineage>
</organism>
<dbReference type="SMART" id="SM00813">
    <property type="entry name" value="Alpha-L-AF_C"/>
    <property type="match status" value="1"/>
</dbReference>
<dbReference type="Pfam" id="PF06964">
    <property type="entry name" value="Alpha-L-AF_C"/>
    <property type="match status" value="1"/>
</dbReference>
<sequence>MPLTDAAAEVVLDEAFRVGPVPRRLFGSFVEHMGRCVYGGIHEPGHGTADEDGFRRDVLELAGELGASVVRYPGGNFVSGYRWEDGVGPRGDRPVRLDRAWKAVETNQVGTDEFLRWVRRLGAEPMLAVNLGTRGMQEACELLEYCNHPGGTAWSDLRIRNGAREPHDVRLWCLGNEMDGPWQMGHKTAAEYGRVAAEAARGMRRLDPRIELVACGSSHSRMPTFGAWEAEVLEHTYDLVDYVSLHAYYQEHDGDAASFLASAVDMDHMIDAVVATADAVGARRRSRKKIKLSFDEWNVWYQSRFGGEDSLEFADTRALIEDDYSALDAVVVGNLLLALLRHSDRVAIACQAQLVNVIAPIRTEPGGPAWRQSIFDPFALTARHARGDVLQAAVTSPMLPTGRYGDVAQLDATATLAPAPDPSLDPAVPDPAGAALSVFLVNRSPDAPLRTSVRLPRGRWVPVGHLGIAAGEPRVNSAADPDAVRVRYQELPAMRDGVVQVELPAASWSLLRFAEPADRER</sequence>
<dbReference type="InterPro" id="IPR010720">
    <property type="entry name" value="Alpha-L-AF_C"/>
</dbReference>
<evidence type="ECO:0000256" key="6">
    <source>
        <dbReference type="ARBA" id="ARBA00023277"/>
    </source>
</evidence>
<evidence type="ECO:0000256" key="7">
    <source>
        <dbReference type="ARBA" id="ARBA00023295"/>
    </source>
</evidence>
<accession>A0ABS9T7Z2</accession>
<gene>
    <name evidence="9" type="ORF">MMF94_03085</name>
</gene>
<dbReference type="RefSeq" id="WP_241034692.1">
    <property type="nucleotide sequence ID" value="NZ_BAAAJF010000009.1"/>
</dbReference>
<dbReference type="PANTHER" id="PTHR43576:SF3">
    <property type="entry name" value="ALPHA-L-ARABINOFURANOSIDASE C"/>
    <property type="match status" value="1"/>
</dbReference>
<name>A0ABS9T7Z2_9PSEU</name>
<dbReference type="PANTHER" id="PTHR43576">
    <property type="entry name" value="ALPHA-L-ARABINOFURANOSIDASE C-RELATED"/>
    <property type="match status" value="1"/>
</dbReference>
<dbReference type="InterPro" id="IPR055235">
    <property type="entry name" value="ASD1_cat"/>
</dbReference>
<comment type="catalytic activity">
    <reaction evidence="1">
        <text>Hydrolysis of terminal non-reducing alpha-L-arabinofuranoside residues in alpha-L-arabinosides.</text>
        <dbReference type="EC" id="3.2.1.55"/>
    </reaction>
</comment>
<evidence type="ECO:0000256" key="5">
    <source>
        <dbReference type="ARBA" id="ARBA00022801"/>
    </source>
</evidence>
<protein>
    <recommendedName>
        <fullName evidence="4">non-reducing end alpha-L-arabinofuranosidase</fullName>
        <ecNumber evidence="4">3.2.1.55</ecNumber>
    </recommendedName>
</protein>
<dbReference type="Gene3D" id="2.60.40.1180">
    <property type="entry name" value="Golgi alpha-mannosidase II"/>
    <property type="match status" value="1"/>
</dbReference>
<evidence type="ECO:0000256" key="3">
    <source>
        <dbReference type="ARBA" id="ARBA00011165"/>
    </source>
</evidence>
<dbReference type="EC" id="3.2.1.55" evidence="4"/>
<dbReference type="InterPro" id="IPR017853">
    <property type="entry name" value="GH"/>
</dbReference>
<evidence type="ECO:0000256" key="4">
    <source>
        <dbReference type="ARBA" id="ARBA00012670"/>
    </source>
</evidence>
<evidence type="ECO:0000313" key="10">
    <source>
        <dbReference type="Proteomes" id="UP001299970"/>
    </source>
</evidence>
<comment type="subunit">
    <text evidence="3">Homohexamer; trimer of dimers.</text>
</comment>
<evidence type="ECO:0000256" key="2">
    <source>
        <dbReference type="ARBA" id="ARBA00007186"/>
    </source>
</evidence>
<dbReference type="SUPFAM" id="SSF51445">
    <property type="entry name" value="(Trans)glycosidases"/>
    <property type="match status" value="1"/>
</dbReference>
<comment type="caution">
    <text evidence="9">The sequence shown here is derived from an EMBL/GenBank/DDBJ whole genome shotgun (WGS) entry which is preliminary data.</text>
</comment>
<evidence type="ECO:0000313" key="9">
    <source>
        <dbReference type="EMBL" id="MCH6164658.1"/>
    </source>
</evidence>
<dbReference type="Gene3D" id="3.20.20.80">
    <property type="entry name" value="Glycosidases"/>
    <property type="match status" value="1"/>
</dbReference>